<organism evidence="15 16">
    <name type="scientific">Mytilus edulis</name>
    <name type="common">Blue mussel</name>
    <dbReference type="NCBI Taxonomy" id="6550"/>
    <lineage>
        <taxon>Eukaryota</taxon>
        <taxon>Metazoa</taxon>
        <taxon>Spiralia</taxon>
        <taxon>Lophotrochozoa</taxon>
        <taxon>Mollusca</taxon>
        <taxon>Bivalvia</taxon>
        <taxon>Autobranchia</taxon>
        <taxon>Pteriomorphia</taxon>
        <taxon>Mytilida</taxon>
        <taxon>Mytiloidea</taxon>
        <taxon>Mytilidae</taxon>
        <taxon>Mytilinae</taxon>
        <taxon>Mytilus</taxon>
    </lineage>
</organism>
<feature type="domain" description="CUB" evidence="12">
    <location>
        <begin position="340"/>
        <end position="464"/>
    </location>
</feature>
<feature type="transmembrane region" description="Helical" evidence="10">
    <location>
        <begin position="610"/>
        <end position="629"/>
    </location>
</feature>
<comment type="caution">
    <text evidence="8">Lacks conserved residue(s) required for the propagation of feature annotation.</text>
</comment>
<evidence type="ECO:0000259" key="13">
    <source>
        <dbReference type="PROSITE" id="PS50262"/>
    </source>
</evidence>
<dbReference type="OrthoDB" id="6116813at2759"/>
<dbReference type="InterPro" id="IPR017452">
    <property type="entry name" value="GPCR_Rhodpsn_7TM"/>
</dbReference>
<dbReference type="Pfam" id="PF00001">
    <property type="entry name" value="7tm_1"/>
    <property type="match status" value="1"/>
</dbReference>
<evidence type="ECO:0000256" key="7">
    <source>
        <dbReference type="ARBA" id="ARBA00023157"/>
    </source>
</evidence>
<keyword evidence="11" id="KW-0732">Signal</keyword>
<proteinExistence type="predicted"/>
<name>A0A8S3TCA8_MYTED</name>
<keyword evidence="5 10" id="KW-1133">Transmembrane helix</keyword>
<evidence type="ECO:0000256" key="9">
    <source>
        <dbReference type="SAM" id="MobiDB-lite"/>
    </source>
</evidence>
<dbReference type="InterPro" id="IPR002131">
    <property type="entry name" value="Gphrmn_rcpt_fam"/>
</dbReference>
<dbReference type="InterPro" id="IPR000742">
    <property type="entry name" value="EGF"/>
</dbReference>
<dbReference type="SUPFAM" id="SSF81321">
    <property type="entry name" value="Family A G protein-coupled receptor-like"/>
    <property type="match status" value="1"/>
</dbReference>
<evidence type="ECO:0000313" key="16">
    <source>
        <dbReference type="Proteomes" id="UP000683360"/>
    </source>
</evidence>
<sequence>MQAIISVLISCGLFRFCHAVIMPASIFNVGSPFEERKYCPAAKCFNNGTLILQSCTCRCPTMFTGIFCETGFDEGSLNICGYNYSLGGKLPYIKLDTSSDFALGPSTIKCQEIDKMDWKLDVFYLPYDNSSMMDGLLPNFQSPPMHTSHIGLPLCYYQPRVWFPVNNRYVGTYVSKHRWDFLSYGAYRCDDNRNPWKHKIFRFQCKRPIIGQYVSVKNFDFTEPDRKHGYFHYLEIDEIQVVGRSRRDLWCRNYKYDLGFEVLPYRAFWMNEDHDAIRMIKTDVDIQQCIGHCQNITCLSFSFDYHERYCVLHMGHKYTRQFQKWWINKGDVKFLEVNECGSTIFLKDENTTTIVSPSFPLNYGQGINCVWSIQSEMYVEIEIVYIKLQEKILMGVYDINPGECEDTLSIRDESGYTKNILPSDKKLDGVKLISVSNKMTIQLSTCFHYERNDAKAFELKVSMIASIDTGDQFTCDDGSRISISLYCDFIPHYISIVSTVYLCSRGQTVPSHVLCLLDYDDKGELIGCLTNLKELYSDAFVFCCLRPDSVREADCVPERDEFSSCSDMMRNDILRTCLWIIGVCGLFGNLIVLAYRILYDRKSLSKSYGIFITSLGTSDCLMGIYMLTIASADVMFRGNYVWNDLSWRYGVACKIAGILSTVSSESSVVFLFFLITIDRFIAVKYPFGEIRFGKKSAIRISVVVFMTSLILAIVPIFPGSYFDGNFYSRSAVCLALPLTRDKPNGWEYSFGIFIVFNFILFVIIAVTQLVIYKEVTNPIHIRSTKKNQDLTIARKLFLVVFSDFLCWFPVGVMVSWGNAQGKSKGVYETNDDGMVDNIEIMVKQLLHENKIKEDDVQYILNKLTNSIDNSSITGTEKRQASSAGPGWRLRLRMAPREQLQPPFRNERRRPKVDIDEDAPVVRRRSVDGPQLVALQPDVEFKRLNLN</sequence>
<dbReference type="PROSITE" id="PS50948">
    <property type="entry name" value="PAN"/>
    <property type="match status" value="1"/>
</dbReference>
<protein>
    <submittedName>
        <fullName evidence="15">G-protein coupled receptor GRL101</fullName>
    </submittedName>
</protein>
<keyword evidence="3 10" id="KW-0812">Transmembrane</keyword>
<feature type="transmembrane region" description="Helical" evidence="10">
    <location>
        <begin position="578"/>
        <end position="598"/>
    </location>
</feature>
<evidence type="ECO:0000259" key="14">
    <source>
        <dbReference type="PROSITE" id="PS50948"/>
    </source>
</evidence>
<evidence type="ECO:0000256" key="5">
    <source>
        <dbReference type="ARBA" id="ARBA00022989"/>
    </source>
</evidence>
<dbReference type="AlphaFoldDB" id="A0A8S3TCA8"/>
<dbReference type="PRINTS" id="PR00237">
    <property type="entry name" value="GPCRRHODOPSN"/>
</dbReference>
<evidence type="ECO:0000256" key="11">
    <source>
        <dbReference type="SAM" id="SignalP"/>
    </source>
</evidence>
<reference evidence="15" key="1">
    <citation type="submission" date="2021-03" db="EMBL/GenBank/DDBJ databases">
        <authorList>
            <person name="Bekaert M."/>
        </authorList>
    </citation>
    <scope>NUCLEOTIDE SEQUENCE</scope>
</reference>
<dbReference type="Proteomes" id="UP000683360">
    <property type="component" value="Unassembled WGS sequence"/>
</dbReference>
<dbReference type="InterPro" id="IPR000859">
    <property type="entry name" value="CUB_dom"/>
</dbReference>
<dbReference type="Pfam" id="PF00431">
    <property type="entry name" value="CUB"/>
    <property type="match status" value="1"/>
</dbReference>
<keyword evidence="16" id="KW-1185">Reference proteome</keyword>
<feature type="domain" description="G-protein coupled receptors family 1 profile" evidence="13">
    <location>
        <begin position="588"/>
        <end position="813"/>
    </location>
</feature>
<feature type="signal peptide" evidence="11">
    <location>
        <begin position="1"/>
        <end position="19"/>
    </location>
</feature>
<dbReference type="PANTHER" id="PTHR24372:SF77">
    <property type="entry name" value="G-PROTEIN COUPLED RECEPTORS FAMILY 1 PROFILE DOMAIN-CONTAINING PROTEIN"/>
    <property type="match status" value="1"/>
</dbReference>
<dbReference type="GO" id="GO:0008528">
    <property type="term" value="F:G protein-coupled peptide receptor activity"/>
    <property type="evidence" value="ECO:0007669"/>
    <property type="project" value="TreeGrafter"/>
</dbReference>
<gene>
    <name evidence="15" type="ORF">MEDL_41417</name>
</gene>
<feature type="transmembrane region" description="Helical" evidence="10">
    <location>
        <begin position="792"/>
        <end position="816"/>
    </location>
</feature>
<dbReference type="Gene3D" id="2.60.120.290">
    <property type="entry name" value="Spermadhesin, CUB domain"/>
    <property type="match status" value="1"/>
</dbReference>
<dbReference type="SMART" id="SM00042">
    <property type="entry name" value="CUB"/>
    <property type="match status" value="1"/>
</dbReference>
<feature type="region of interest" description="Disordered" evidence="9">
    <location>
        <begin position="898"/>
        <end position="920"/>
    </location>
</feature>
<evidence type="ECO:0000256" key="3">
    <source>
        <dbReference type="ARBA" id="ARBA00022692"/>
    </source>
</evidence>
<dbReference type="InterPro" id="IPR003609">
    <property type="entry name" value="Pan_app"/>
</dbReference>
<evidence type="ECO:0000256" key="4">
    <source>
        <dbReference type="ARBA" id="ARBA00022737"/>
    </source>
</evidence>
<dbReference type="PROSITE" id="PS50262">
    <property type="entry name" value="G_PROTEIN_RECEP_F1_2"/>
    <property type="match status" value="1"/>
</dbReference>
<comment type="caution">
    <text evidence="15">The sequence shown here is derived from an EMBL/GenBank/DDBJ whole genome shotgun (WGS) entry which is preliminary data.</text>
</comment>
<dbReference type="GO" id="GO:0007189">
    <property type="term" value="P:adenylate cyclase-activating G protein-coupled receptor signaling pathway"/>
    <property type="evidence" value="ECO:0007669"/>
    <property type="project" value="TreeGrafter"/>
</dbReference>
<evidence type="ECO:0000259" key="12">
    <source>
        <dbReference type="PROSITE" id="PS01180"/>
    </source>
</evidence>
<evidence type="ECO:0000256" key="1">
    <source>
        <dbReference type="ARBA" id="ARBA00004370"/>
    </source>
</evidence>
<dbReference type="PROSITE" id="PS00022">
    <property type="entry name" value="EGF_1"/>
    <property type="match status" value="1"/>
</dbReference>
<evidence type="ECO:0000256" key="10">
    <source>
        <dbReference type="SAM" id="Phobius"/>
    </source>
</evidence>
<keyword evidence="6 10" id="KW-0472">Membrane</keyword>
<dbReference type="GO" id="GO:0009755">
    <property type="term" value="P:hormone-mediated signaling pathway"/>
    <property type="evidence" value="ECO:0007669"/>
    <property type="project" value="TreeGrafter"/>
</dbReference>
<dbReference type="PANTHER" id="PTHR24372">
    <property type="entry name" value="GLYCOPROTEIN HORMONE RECEPTOR"/>
    <property type="match status" value="1"/>
</dbReference>
<keyword evidence="7" id="KW-1015">Disulfide bond</keyword>
<evidence type="ECO:0000256" key="6">
    <source>
        <dbReference type="ARBA" id="ARBA00023136"/>
    </source>
</evidence>
<keyword evidence="4" id="KW-0677">Repeat</keyword>
<keyword evidence="15" id="KW-0675">Receptor</keyword>
<feature type="domain" description="Apple" evidence="14">
    <location>
        <begin position="251"/>
        <end position="340"/>
    </location>
</feature>
<dbReference type="Gene3D" id="1.20.1070.10">
    <property type="entry name" value="Rhodopsin 7-helix transmembrane proteins"/>
    <property type="match status" value="1"/>
</dbReference>
<dbReference type="PRINTS" id="PR00373">
    <property type="entry name" value="GLYCHORMONER"/>
</dbReference>
<feature type="transmembrane region" description="Helical" evidence="10">
    <location>
        <begin position="649"/>
        <end position="675"/>
    </location>
</feature>
<dbReference type="GO" id="GO:0016500">
    <property type="term" value="F:protein-hormone receptor activity"/>
    <property type="evidence" value="ECO:0007669"/>
    <property type="project" value="InterPro"/>
</dbReference>
<dbReference type="InterPro" id="IPR000276">
    <property type="entry name" value="GPCR_Rhodpsn"/>
</dbReference>
<feature type="transmembrane region" description="Helical" evidence="10">
    <location>
        <begin position="748"/>
        <end position="771"/>
    </location>
</feature>
<evidence type="ECO:0000256" key="8">
    <source>
        <dbReference type="PROSITE-ProRule" id="PRU00059"/>
    </source>
</evidence>
<dbReference type="EMBL" id="CAJPWZ010001996">
    <property type="protein sequence ID" value="CAG2228464.1"/>
    <property type="molecule type" value="Genomic_DNA"/>
</dbReference>
<feature type="transmembrane region" description="Helical" evidence="10">
    <location>
        <begin position="696"/>
        <end position="717"/>
    </location>
</feature>
<evidence type="ECO:0000256" key="2">
    <source>
        <dbReference type="ARBA" id="ARBA00022614"/>
    </source>
</evidence>
<dbReference type="GO" id="GO:0005886">
    <property type="term" value="C:plasma membrane"/>
    <property type="evidence" value="ECO:0007669"/>
    <property type="project" value="TreeGrafter"/>
</dbReference>
<keyword evidence="2" id="KW-0433">Leucine-rich repeat</keyword>
<evidence type="ECO:0000313" key="15">
    <source>
        <dbReference type="EMBL" id="CAG2228464.1"/>
    </source>
</evidence>
<feature type="chain" id="PRO_5035936106" evidence="11">
    <location>
        <begin position="20"/>
        <end position="946"/>
    </location>
</feature>
<dbReference type="InterPro" id="IPR035914">
    <property type="entry name" value="Sperma_CUB_dom_sf"/>
</dbReference>
<dbReference type="PROSITE" id="PS01180">
    <property type="entry name" value="CUB"/>
    <property type="match status" value="1"/>
</dbReference>
<dbReference type="SUPFAM" id="SSF49854">
    <property type="entry name" value="Spermadhesin, CUB domain"/>
    <property type="match status" value="1"/>
</dbReference>
<dbReference type="SUPFAM" id="SSF57414">
    <property type="entry name" value="Hairpin loop containing domain-like"/>
    <property type="match status" value="1"/>
</dbReference>
<comment type="subcellular location">
    <subcellularLocation>
        <location evidence="1">Membrane</location>
    </subcellularLocation>
</comment>
<accession>A0A8S3TCA8</accession>